<dbReference type="PANTHER" id="PTHR47331">
    <property type="entry name" value="PHD-TYPE DOMAIN-CONTAINING PROTEIN"/>
    <property type="match status" value="1"/>
</dbReference>
<dbReference type="InterPro" id="IPR036397">
    <property type="entry name" value="RNaseH_sf"/>
</dbReference>
<proteinExistence type="predicted"/>
<dbReference type="InterPro" id="IPR040676">
    <property type="entry name" value="DUF5641"/>
</dbReference>
<evidence type="ECO:0000313" key="2">
    <source>
        <dbReference type="Proteomes" id="UP000046395"/>
    </source>
</evidence>
<dbReference type="InterPro" id="IPR001584">
    <property type="entry name" value="Integrase_cat-core"/>
</dbReference>
<dbReference type="GO" id="GO:0015074">
    <property type="term" value="P:DNA integration"/>
    <property type="evidence" value="ECO:0007669"/>
    <property type="project" value="InterPro"/>
</dbReference>
<dbReference type="Pfam" id="PF17921">
    <property type="entry name" value="Integrase_H2C2"/>
    <property type="match status" value="1"/>
</dbReference>
<dbReference type="WBParaSite" id="TMUE_2000009674.1">
    <property type="protein sequence ID" value="TMUE_2000009674.1"/>
    <property type="gene ID" value="WBGene00300684"/>
</dbReference>
<dbReference type="PANTHER" id="PTHR47331:SF1">
    <property type="entry name" value="GAG-LIKE PROTEIN"/>
    <property type="match status" value="1"/>
</dbReference>
<dbReference type="Gene3D" id="3.30.420.10">
    <property type="entry name" value="Ribonuclease H-like superfamily/Ribonuclease H"/>
    <property type="match status" value="1"/>
</dbReference>
<organism evidence="2 3">
    <name type="scientific">Trichuris muris</name>
    <name type="common">Mouse whipworm</name>
    <dbReference type="NCBI Taxonomy" id="70415"/>
    <lineage>
        <taxon>Eukaryota</taxon>
        <taxon>Metazoa</taxon>
        <taxon>Ecdysozoa</taxon>
        <taxon>Nematoda</taxon>
        <taxon>Enoplea</taxon>
        <taxon>Dorylaimia</taxon>
        <taxon>Trichinellida</taxon>
        <taxon>Trichuridae</taxon>
        <taxon>Trichuris</taxon>
    </lineage>
</organism>
<dbReference type="PROSITE" id="PS50994">
    <property type="entry name" value="INTEGRASE"/>
    <property type="match status" value="1"/>
</dbReference>
<accession>A0A5S6QR89</accession>
<keyword evidence="2" id="KW-1185">Reference proteome</keyword>
<evidence type="ECO:0000259" key="1">
    <source>
        <dbReference type="PROSITE" id="PS50994"/>
    </source>
</evidence>
<dbReference type="STRING" id="70415.A0A5S6QR89"/>
<protein>
    <submittedName>
        <fullName evidence="3">Integrase catalytic domain-containing protein</fullName>
    </submittedName>
</protein>
<sequence>MATVIARDLSLDVDKVTFWTDSQVVLHWVKSTKQRFCTFVENRITEILDVSQANQWRFVPGRENPADVLSRGTTVRRLKDSLWFSGPLFLVNSSPAWPTEPTGISNVSTEELELVCSARYTSAHEVPSKDVILQLIDRTSQLRSLLRVVARVHRAVALFRSSTDSLPVEVITAMELVHAWTTCVKSVQRHYFAFEVSSLGRSQPLSRTSKLCALNPFMDDNGVLRVGGRLHLAHLPFEARHPPVLPSKHSLADLLVQQAHSERGHSGVEDTLAEVRGRAWIIDLRALVRRVLYQCVTCRREIGIPSKTKLSWLPPCRIRRPLHVFASTGLDYFGPFYVSIRRSTVKRWICLFTCLAVRAVHMEICHNLDADSFLSAFRRFTARRGTPAECISDNGTNFVAGDRILREGIKRLNNSKVEEFMAAKGIRWHFIPPGAPNFGGSWERLIRCAKRAMATVFRGRSTNDEILQTVVVEVEDLLNGRPLTHVSSDVRDTEPLTPNHFLLGRPYASLPPTWSEERETVSRKRWQAAQTLTDQFWRRWIREYLPTLASSSRNKSATKDLREDDIVLLVEVDNPRGIWPLGQIKKSYPGPDGVTRVVDVQCSRGVIRRPVSRLIKLTSTVSDVGEAAGEDVVA</sequence>
<dbReference type="InterPro" id="IPR041588">
    <property type="entry name" value="Integrase_H2C2"/>
</dbReference>
<dbReference type="SUPFAM" id="SSF53098">
    <property type="entry name" value="Ribonuclease H-like"/>
    <property type="match status" value="1"/>
</dbReference>
<dbReference type="AlphaFoldDB" id="A0A5S6QR89"/>
<reference evidence="3" key="1">
    <citation type="submission" date="2019-12" db="UniProtKB">
        <authorList>
            <consortium name="WormBaseParasite"/>
        </authorList>
    </citation>
    <scope>IDENTIFICATION</scope>
</reference>
<dbReference type="InterPro" id="IPR012337">
    <property type="entry name" value="RNaseH-like_sf"/>
</dbReference>
<evidence type="ECO:0000313" key="3">
    <source>
        <dbReference type="WBParaSite" id="TMUE_2000009674.1"/>
    </source>
</evidence>
<dbReference type="Gene3D" id="1.10.340.70">
    <property type="match status" value="1"/>
</dbReference>
<dbReference type="GO" id="GO:0003676">
    <property type="term" value="F:nucleic acid binding"/>
    <property type="evidence" value="ECO:0007669"/>
    <property type="project" value="InterPro"/>
</dbReference>
<name>A0A5S6QR89_TRIMR</name>
<feature type="domain" description="Integrase catalytic" evidence="1">
    <location>
        <begin position="317"/>
        <end position="506"/>
    </location>
</feature>
<dbReference type="Pfam" id="PF18701">
    <property type="entry name" value="DUF5641"/>
    <property type="match status" value="1"/>
</dbReference>
<dbReference type="Proteomes" id="UP000046395">
    <property type="component" value="Unassembled WGS sequence"/>
</dbReference>